<sequence>MLAAFTKEKFEIVIIKEQNKQTLKNQLIGKIEASNDFGLIKKHFPNITISDILLKS</sequence>
<proteinExistence type="predicted"/>
<dbReference type="AlphaFoldDB" id="A0A510GBR3"/>
<reference evidence="1 2" key="1">
    <citation type="submission" date="2019-04" db="EMBL/GenBank/DDBJ databases">
        <title>Draft genome sequence of Rickettsia asiatica Maytaro1284.</title>
        <authorList>
            <person name="Thu M."/>
            <person name="Qiu Y."/>
            <person name="Nakao R."/>
        </authorList>
    </citation>
    <scope>NUCLEOTIDE SEQUENCE [LARGE SCALE GENOMIC DNA]</scope>
    <source>
        <strain evidence="1 2">Maytaro1284</strain>
    </source>
</reference>
<protein>
    <submittedName>
        <fullName evidence="1">Uncharacterized protein</fullName>
    </submittedName>
</protein>
<organism evidence="1 2">
    <name type="scientific">Rickettsia asiatica</name>
    <dbReference type="NCBI Taxonomy" id="238800"/>
    <lineage>
        <taxon>Bacteria</taxon>
        <taxon>Pseudomonadati</taxon>
        <taxon>Pseudomonadota</taxon>
        <taxon>Alphaproteobacteria</taxon>
        <taxon>Rickettsiales</taxon>
        <taxon>Rickettsiaceae</taxon>
        <taxon>Rickettsieae</taxon>
        <taxon>Rickettsia</taxon>
        <taxon>spotted fever group</taxon>
    </lineage>
</organism>
<gene>
    <name evidence="1" type="ORF">RAS_14830</name>
</gene>
<name>A0A510GBR3_9RICK</name>
<dbReference type="KEGG" id="ras:RAS_14830"/>
<evidence type="ECO:0000313" key="1">
    <source>
        <dbReference type="EMBL" id="BBJ32374.1"/>
    </source>
</evidence>
<accession>A0A510GBR3</accession>
<dbReference type="Proteomes" id="UP000321183">
    <property type="component" value="Chromosome"/>
</dbReference>
<keyword evidence="2" id="KW-1185">Reference proteome</keyword>
<evidence type="ECO:0000313" key="2">
    <source>
        <dbReference type="Proteomes" id="UP000321183"/>
    </source>
</evidence>
<dbReference type="EMBL" id="AP019563">
    <property type="protein sequence ID" value="BBJ32374.1"/>
    <property type="molecule type" value="Genomic_DNA"/>
</dbReference>